<dbReference type="GO" id="GO:0016616">
    <property type="term" value="F:oxidoreductase activity, acting on the CH-OH group of donors, NAD or NADP as acceptor"/>
    <property type="evidence" value="ECO:0007669"/>
    <property type="project" value="UniProtKB-ARBA"/>
</dbReference>
<evidence type="ECO:0000313" key="4">
    <source>
        <dbReference type="Proteomes" id="UP000510686"/>
    </source>
</evidence>
<dbReference type="InterPro" id="IPR002347">
    <property type="entry name" value="SDR_fam"/>
</dbReference>
<name>A0A7D5Z427_9HYPO</name>
<dbReference type="InterPro" id="IPR036291">
    <property type="entry name" value="NAD(P)-bd_dom_sf"/>
</dbReference>
<accession>A0A7D5Z427</accession>
<organism evidence="3 4">
    <name type="scientific">Metarhizium brunneum</name>
    <dbReference type="NCBI Taxonomy" id="500148"/>
    <lineage>
        <taxon>Eukaryota</taxon>
        <taxon>Fungi</taxon>
        <taxon>Dikarya</taxon>
        <taxon>Ascomycota</taxon>
        <taxon>Pezizomycotina</taxon>
        <taxon>Sordariomycetes</taxon>
        <taxon>Hypocreomycetidae</taxon>
        <taxon>Hypocreales</taxon>
        <taxon>Clavicipitaceae</taxon>
        <taxon>Metarhizium</taxon>
    </lineage>
</organism>
<dbReference type="Pfam" id="PF00106">
    <property type="entry name" value="adh_short"/>
    <property type="match status" value="2"/>
</dbReference>
<evidence type="ECO:0000313" key="3">
    <source>
        <dbReference type="EMBL" id="QLI72165.1"/>
    </source>
</evidence>
<dbReference type="SUPFAM" id="SSF51735">
    <property type="entry name" value="NAD(P)-binding Rossmann-fold domains"/>
    <property type="match status" value="1"/>
</dbReference>
<dbReference type="KEGG" id="mbrn:26243567"/>
<dbReference type="PANTHER" id="PTHR43008:SF8">
    <property type="entry name" value="BENZIL REDUCTASE ((S)-BENZOIN FORMING) IRC24"/>
    <property type="match status" value="1"/>
</dbReference>
<dbReference type="PRINTS" id="PR00081">
    <property type="entry name" value="GDHRDH"/>
</dbReference>
<keyword evidence="2" id="KW-0560">Oxidoreductase</keyword>
<dbReference type="GeneID" id="26243567"/>
<dbReference type="FunFam" id="3.40.50.720:FF:000922">
    <property type="entry name" value="Uncharacterized protein"/>
    <property type="match status" value="1"/>
</dbReference>
<protein>
    <submittedName>
        <fullName evidence="3">Short-chain dehydrogenase/reductase tropE</fullName>
    </submittedName>
</protein>
<gene>
    <name evidence="3" type="primary">tropE_3</name>
    <name evidence="3" type="ORF">G6M90_00g081520</name>
</gene>
<evidence type="ECO:0000256" key="2">
    <source>
        <dbReference type="ARBA" id="ARBA00023002"/>
    </source>
</evidence>
<dbReference type="Gene3D" id="3.40.50.720">
    <property type="entry name" value="NAD(P)-binding Rossmann-like Domain"/>
    <property type="match status" value="1"/>
</dbReference>
<dbReference type="EMBL" id="CP058936">
    <property type="protein sequence ID" value="QLI72165.1"/>
    <property type="molecule type" value="Genomic_DNA"/>
</dbReference>
<keyword evidence="4" id="KW-1185">Reference proteome</keyword>
<comment type="similarity">
    <text evidence="1">Belongs to the short-chain dehydrogenases/reductases (SDR) family.</text>
</comment>
<dbReference type="RefSeq" id="XP_014543390.1">
    <property type="nucleotide sequence ID" value="XM_014687904.1"/>
</dbReference>
<dbReference type="OrthoDB" id="1933717at2759"/>
<evidence type="ECO:0000256" key="1">
    <source>
        <dbReference type="ARBA" id="ARBA00006484"/>
    </source>
</evidence>
<reference evidence="3 4" key="1">
    <citation type="submission" date="2020-07" db="EMBL/GenBank/DDBJ databases">
        <title>Telomere length de novo assembly of all 7 chromosomes of the fungus, Metarhizium brunneum, using a novel assembly pipeline.</title>
        <authorList>
            <person name="Saud z."/>
            <person name="Kortsinoglou A."/>
            <person name="Kouvelis V.N."/>
            <person name="Butt T.M."/>
        </authorList>
    </citation>
    <scope>NUCLEOTIDE SEQUENCE [LARGE SCALE GENOMIC DNA]</scope>
    <source>
        <strain evidence="3 4">4556</strain>
    </source>
</reference>
<proteinExistence type="inferred from homology"/>
<dbReference type="PANTHER" id="PTHR43008">
    <property type="entry name" value="BENZIL REDUCTASE"/>
    <property type="match status" value="1"/>
</dbReference>
<dbReference type="GO" id="GO:0050664">
    <property type="term" value="F:oxidoreductase activity, acting on NAD(P)H, oxygen as acceptor"/>
    <property type="evidence" value="ECO:0007669"/>
    <property type="project" value="TreeGrafter"/>
</dbReference>
<dbReference type="AlphaFoldDB" id="A0A7D5Z427"/>
<dbReference type="Proteomes" id="UP000510686">
    <property type="component" value="Chromosome 5"/>
</dbReference>
<sequence length="286" mass="30855">MILKIDALVKTPKHLPEDIMATKIILVTGANTGLGLEIVKALCGSIAQYEILLGGRSLDKAKAAVSEIVTSFPSASGRVTAIQVDVEDDDSIAAAFDTVKNKYGRLDVLVNNAGALFDIEFLMGSMTMRQVWNQSWNVNITGSQIMTSVFIPLLLESDDPRLLFITSGTSTLAGSENLDLPINRVPPKGWPKGGPPPISIPAYRSSKAGMNMMMREWHRTLKEDGVKIWAISPGYLATGLGGSVEVNKKQGAADPAIGGQFAKDVIEGHRDDDVGKVILRDRVQPW</sequence>